<evidence type="ECO:0000313" key="1">
    <source>
        <dbReference type="EMBL" id="CAH0376890.1"/>
    </source>
</evidence>
<reference evidence="1" key="1">
    <citation type="submission" date="2021-11" db="EMBL/GenBank/DDBJ databases">
        <authorList>
            <consortium name="Genoscope - CEA"/>
            <person name="William W."/>
        </authorList>
    </citation>
    <scope>NUCLEOTIDE SEQUENCE</scope>
</reference>
<comment type="caution">
    <text evidence="1">The sequence shown here is derived from an EMBL/GenBank/DDBJ whole genome shotgun (WGS) entry which is preliminary data.</text>
</comment>
<keyword evidence="2" id="KW-1185">Reference proteome</keyword>
<name>A0A8J2SZV8_9STRA</name>
<gene>
    <name evidence="1" type="ORF">PECAL_5P14850</name>
</gene>
<dbReference type="EMBL" id="CAKKNE010000005">
    <property type="protein sequence ID" value="CAH0376890.1"/>
    <property type="molecule type" value="Genomic_DNA"/>
</dbReference>
<evidence type="ECO:0000313" key="2">
    <source>
        <dbReference type="Proteomes" id="UP000789595"/>
    </source>
</evidence>
<proteinExistence type="predicted"/>
<sequence>TTLAYLQSHKSPCLLAEFLPRPVPPLVQLRDLDLRGAQLRNQSIVRRRARRPRRRERVAHAVALCALRLELLLELVDLEQVRAHDVGPGVLQRLVLFFQRLDLLAVALLAARPGGVIQVALVVVVLERGGRGARGVVGHRFFFRGGGVPLQSGRACCLESSFRASAAKPIVTREPQSKNIAVVFRNLHRSATPAQSSLLFAPAP</sequence>
<organism evidence="1 2">
    <name type="scientific">Pelagomonas calceolata</name>
    <dbReference type="NCBI Taxonomy" id="35677"/>
    <lineage>
        <taxon>Eukaryota</taxon>
        <taxon>Sar</taxon>
        <taxon>Stramenopiles</taxon>
        <taxon>Ochrophyta</taxon>
        <taxon>Pelagophyceae</taxon>
        <taxon>Pelagomonadales</taxon>
        <taxon>Pelagomonadaceae</taxon>
        <taxon>Pelagomonas</taxon>
    </lineage>
</organism>
<feature type="non-terminal residue" evidence="1">
    <location>
        <position position="1"/>
    </location>
</feature>
<feature type="non-terminal residue" evidence="1">
    <location>
        <position position="204"/>
    </location>
</feature>
<protein>
    <submittedName>
        <fullName evidence="1">Uncharacterized protein</fullName>
    </submittedName>
</protein>
<dbReference type="Proteomes" id="UP000789595">
    <property type="component" value="Unassembled WGS sequence"/>
</dbReference>
<accession>A0A8J2SZV8</accession>
<dbReference type="AlphaFoldDB" id="A0A8J2SZV8"/>